<dbReference type="PROSITE" id="PS51918">
    <property type="entry name" value="RADICAL_SAM"/>
    <property type="match status" value="1"/>
</dbReference>
<dbReference type="SUPFAM" id="SSF102114">
    <property type="entry name" value="Radical SAM enzymes"/>
    <property type="match status" value="1"/>
</dbReference>
<feature type="binding site" evidence="11">
    <location>
        <position position="318"/>
    </location>
    <ligand>
        <name>S-adenosyl-L-methionine</name>
        <dbReference type="ChEBI" id="CHEBI:59789"/>
    </ligand>
</feature>
<dbReference type="PANTHER" id="PTHR30544:SF5">
    <property type="entry name" value="RADICAL SAM CORE DOMAIN-CONTAINING PROTEIN"/>
    <property type="match status" value="1"/>
</dbReference>
<keyword evidence="6 11" id="KW-0808">Transferase</keyword>
<keyword evidence="3 11" id="KW-0963">Cytoplasm</keyword>
<feature type="active site" description="S-methylcysteine intermediate" evidence="11">
    <location>
        <position position="371"/>
    </location>
</feature>
<dbReference type="GO" id="GO:0002935">
    <property type="term" value="F:tRNA (adenine(37)-C2)-methyltransferase activity"/>
    <property type="evidence" value="ECO:0007669"/>
    <property type="project" value="UniProtKB-UniRule"/>
</dbReference>
<feature type="binding site" evidence="11">
    <location>
        <position position="127"/>
    </location>
    <ligand>
        <name>[4Fe-4S] cluster</name>
        <dbReference type="ChEBI" id="CHEBI:49883"/>
        <note>4Fe-4S-S-AdoMet</note>
    </ligand>
</feature>
<dbReference type="SFLD" id="SFLDF00275">
    <property type="entry name" value="adenosine_C2_methyltransferase"/>
    <property type="match status" value="1"/>
</dbReference>
<dbReference type="InterPro" id="IPR004383">
    <property type="entry name" value="rRNA_lsu_MTrfase_RlmN/Cfr"/>
</dbReference>
<dbReference type="InterPro" id="IPR058240">
    <property type="entry name" value="rSAM_sf"/>
</dbReference>
<dbReference type="InterPro" id="IPR040072">
    <property type="entry name" value="Methyltransferase_A"/>
</dbReference>
<dbReference type="PIRSF" id="PIRSF006004">
    <property type="entry name" value="CHP00048"/>
    <property type="match status" value="1"/>
</dbReference>
<feature type="domain" description="Radical SAM core" evidence="12">
    <location>
        <begin position="106"/>
        <end position="356"/>
    </location>
</feature>
<keyword evidence="7 11" id="KW-0949">S-adenosyl-L-methionine</keyword>
<dbReference type="InterPro" id="IPR027492">
    <property type="entry name" value="RNA_MTrfase_RlmN"/>
</dbReference>
<comment type="similarity">
    <text evidence="11">Belongs to the radical SAM superfamily. RlmN family.</text>
</comment>
<keyword evidence="2 11" id="KW-0004">4Fe-4S</keyword>
<comment type="catalytic activity">
    <reaction evidence="11">
        <text>adenosine(37) in tRNA + 2 reduced [2Fe-2S]-[ferredoxin] + 2 S-adenosyl-L-methionine = 2-methyladenosine(37) in tRNA + 5'-deoxyadenosine + L-methionine + 2 oxidized [2Fe-2S]-[ferredoxin] + S-adenosyl-L-homocysteine</text>
        <dbReference type="Rhea" id="RHEA:43332"/>
        <dbReference type="Rhea" id="RHEA-COMP:10000"/>
        <dbReference type="Rhea" id="RHEA-COMP:10001"/>
        <dbReference type="Rhea" id="RHEA-COMP:10162"/>
        <dbReference type="Rhea" id="RHEA-COMP:10485"/>
        <dbReference type="ChEBI" id="CHEBI:17319"/>
        <dbReference type="ChEBI" id="CHEBI:33737"/>
        <dbReference type="ChEBI" id="CHEBI:33738"/>
        <dbReference type="ChEBI" id="CHEBI:57844"/>
        <dbReference type="ChEBI" id="CHEBI:57856"/>
        <dbReference type="ChEBI" id="CHEBI:59789"/>
        <dbReference type="ChEBI" id="CHEBI:74411"/>
        <dbReference type="ChEBI" id="CHEBI:74497"/>
        <dbReference type="EC" id="2.1.1.192"/>
    </reaction>
</comment>
<reference evidence="13" key="1">
    <citation type="journal article" date="2020" name="mSystems">
        <title>Genome- and Community-Level Interaction Insights into Carbon Utilization and Element Cycling Functions of Hydrothermarchaeota in Hydrothermal Sediment.</title>
        <authorList>
            <person name="Zhou Z."/>
            <person name="Liu Y."/>
            <person name="Xu W."/>
            <person name="Pan J."/>
            <person name="Luo Z.H."/>
            <person name="Li M."/>
        </authorList>
    </citation>
    <scope>NUCLEOTIDE SEQUENCE [LARGE SCALE GENOMIC DNA]</scope>
    <source>
        <strain evidence="13">SpSt-579</strain>
    </source>
</reference>
<evidence type="ECO:0000256" key="5">
    <source>
        <dbReference type="ARBA" id="ARBA00022603"/>
    </source>
</evidence>
<keyword evidence="11" id="KW-1015">Disulfide bond</keyword>
<evidence type="ECO:0000256" key="1">
    <source>
        <dbReference type="ARBA" id="ARBA00004496"/>
    </source>
</evidence>
<keyword evidence="9 11" id="KW-0408">Iron</keyword>
<feature type="binding site" evidence="11">
    <location>
        <position position="124"/>
    </location>
    <ligand>
        <name>[4Fe-4S] cluster</name>
        <dbReference type="ChEBI" id="CHEBI:49883"/>
        <note>4Fe-4S-S-AdoMet</note>
    </ligand>
</feature>
<dbReference type="EC" id="2.1.1.192" evidence="11"/>
<comment type="miscellaneous">
    <text evidence="11">Reaction proceeds by a ping-pong mechanism involving intermediate methylation of a conserved cysteine residue.</text>
</comment>
<name>A0A7C4QX53_UNCC3</name>
<evidence type="ECO:0000256" key="7">
    <source>
        <dbReference type="ARBA" id="ARBA00022691"/>
    </source>
</evidence>
<accession>A0A7C4QX53</accession>
<evidence type="ECO:0000256" key="6">
    <source>
        <dbReference type="ARBA" id="ARBA00022679"/>
    </source>
</evidence>
<dbReference type="GO" id="GO:0051539">
    <property type="term" value="F:4 iron, 4 sulfur cluster binding"/>
    <property type="evidence" value="ECO:0007669"/>
    <property type="project" value="UniProtKB-UniRule"/>
</dbReference>
<dbReference type="CDD" id="cd01335">
    <property type="entry name" value="Radical_SAM"/>
    <property type="match status" value="1"/>
</dbReference>
<dbReference type="GO" id="GO:0000049">
    <property type="term" value="F:tRNA binding"/>
    <property type="evidence" value="ECO:0007669"/>
    <property type="project" value="UniProtKB-UniRule"/>
</dbReference>
<organism evidence="13">
    <name type="scientific">candidate division CPR3 bacterium</name>
    <dbReference type="NCBI Taxonomy" id="2268181"/>
    <lineage>
        <taxon>Bacteria</taxon>
        <taxon>Bacteria division CPR3</taxon>
    </lineage>
</organism>
<dbReference type="EMBL" id="DSYQ01000007">
    <property type="protein sequence ID" value="HGT70976.1"/>
    <property type="molecule type" value="Genomic_DNA"/>
</dbReference>
<feature type="binding site" evidence="11">
    <location>
        <position position="120"/>
    </location>
    <ligand>
        <name>[4Fe-4S] cluster</name>
        <dbReference type="ChEBI" id="CHEBI:49883"/>
        <note>4Fe-4S-S-AdoMet</note>
    </ligand>
</feature>
<evidence type="ECO:0000256" key="9">
    <source>
        <dbReference type="ARBA" id="ARBA00023004"/>
    </source>
</evidence>
<dbReference type="SFLD" id="SFLDG01062">
    <property type="entry name" value="methyltransferase_(Class_A)"/>
    <property type="match status" value="1"/>
</dbReference>
<dbReference type="NCBIfam" id="TIGR00048">
    <property type="entry name" value="rRNA_mod_RlmN"/>
    <property type="match status" value="1"/>
</dbReference>
<dbReference type="HAMAP" id="MF_01849">
    <property type="entry name" value="RNA_methyltr_RlmN"/>
    <property type="match status" value="1"/>
</dbReference>
<dbReference type="SFLD" id="SFLDS00029">
    <property type="entry name" value="Radical_SAM"/>
    <property type="match status" value="1"/>
</dbReference>
<sequence>MQNIKEIEKWVSKHGLPRFRAKQIYQAITKKLISDWIIGAQFIAAELPNELRKILQKELPISTLKVKDILPKIDLINQTPTDAPTIKIAFLTHDNLIIESVLMRHEGGRNTVCVSTQVGCPMKCAFCATGKLGFTRNLTAEEIVDQVLEFARLLKEIQKPNEAKSQKLKASITNIVFMGMGEPFANYKNVIEAIRILNDKNGFNLGHRHMTVSTSGIVPGILKFADEEIQVNLAISLHAPNNEIRGKIMPVNKKYPLEKLLPAVSGYMRKTNRKVFFEYILLKGINDSDENIKELISLLKKYFGNQMQLVHINLIEFNEIPNHPTNLTNPNNSTFISPDHKTTRHIFDLLQKNKILATVRYRFGDDINAACGQLAGKN</sequence>
<comment type="catalytic activity">
    <reaction evidence="11">
        <text>adenosine(2503) in 23S rRNA + 2 reduced [2Fe-2S]-[ferredoxin] + 2 S-adenosyl-L-methionine = 2-methyladenosine(2503) in 23S rRNA + 5'-deoxyadenosine + L-methionine + 2 oxidized [2Fe-2S]-[ferredoxin] + S-adenosyl-L-homocysteine</text>
        <dbReference type="Rhea" id="RHEA:42916"/>
        <dbReference type="Rhea" id="RHEA-COMP:10000"/>
        <dbReference type="Rhea" id="RHEA-COMP:10001"/>
        <dbReference type="Rhea" id="RHEA-COMP:10152"/>
        <dbReference type="Rhea" id="RHEA-COMP:10282"/>
        <dbReference type="ChEBI" id="CHEBI:17319"/>
        <dbReference type="ChEBI" id="CHEBI:33737"/>
        <dbReference type="ChEBI" id="CHEBI:33738"/>
        <dbReference type="ChEBI" id="CHEBI:57844"/>
        <dbReference type="ChEBI" id="CHEBI:57856"/>
        <dbReference type="ChEBI" id="CHEBI:59789"/>
        <dbReference type="ChEBI" id="CHEBI:74411"/>
        <dbReference type="ChEBI" id="CHEBI:74497"/>
        <dbReference type="EC" id="2.1.1.192"/>
    </reaction>
</comment>
<keyword evidence="11" id="KW-0819">tRNA processing</keyword>
<keyword evidence="10 11" id="KW-0411">Iron-sulfur</keyword>
<proteinExistence type="inferred from homology"/>
<dbReference type="GO" id="GO:0030488">
    <property type="term" value="P:tRNA methylation"/>
    <property type="evidence" value="ECO:0007669"/>
    <property type="project" value="UniProtKB-UniRule"/>
</dbReference>
<dbReference type="Gene3D" id="1.10.150.530">
    <property type="match status" value="1"/>
</dbReference>
<feature type="binding site" evidence="11">
    <location>
        <begin position="181"/>
        <end position="182"/>
    </location>
    <ligand>
        <name>S-adenosyl-L-methionine</name>
        <dbReference type="ChEBI" id="CHEBI:59789"/>
    </ligand>
</feature>
<dbReference type="GO" id="GO:0070475">
    <property type="term" value="P:rRNA base methylation"/>
    <property type="evidence" value="ECO:0007669"/>
    <property type="project" value="UniProtKB-UniRule"/>
</dbReference>
<evidence type="ECO:0000256" key="4">
    <source>
        <dbReference type="ARBA" id="ARBA00022552"/>
    </source>
</evidence>
<dbReference type="PANTHER" id="PTHR30544">
    <property type="entry name" value="23S RRNA METHYLTRANSFERASE"/>
    <property type="match status" value="1"/>
</dbReference>
<comment type="cofactor">
    <cofactor evidence="11">
        <name>[4Fe-4S] cluster</name>
        <dbReference type="ChEBI" id="CHEBI:49883"/>
    </cofactor>
    <text evidence="11">Binds 1 [4Fe-4S] cluster. The cluster is coordinated with 3 cysteines and an exchangeable S-adenosyl-L-methionine.</text>
</comment>
<evidence type="ECO:0000259" key="12">
    <source>
        <dbReference type="PROSITE" id="PS51918"/>
    </source>
</evidence>
<feature type="active site" description="Proton acceptor" evidence="11">
    <location>
        <position position="99"/>
    </location>
</feature>
<evidence type="ECO:0000256" key="2">
    <source>
        <dbReference type="ARBA" id="ARBA00022485"/>
    </source>
</evidence>
<gene>
    <name evidence="11 13" type="primary">rlmN</name>
    <name evidence="13" type="ORF">ENT43_01820</name>
</gene>
<dbReference type="FunFam" id="3.20.20.70:FF:000014">
    <property type="entry name" value="Probable dual-specificity RNA methyltransferase RlmN"/>
    <property type="match status" value="1"/>
</dbReference>
<evidence type="ECO:0000313" key="13">
    <source>
        <dbReference type="EMBL" id="HGT70976.1"/>
    </source>
</evidence>
<protein>
    <recommendedName>
        <fullName evidence="11">Probable dual-specificity RNA methyltransferase RlmN</fullName>
        <ecNumber evidence="11">2.1.1.192</ecNumber>
    </recommendedName>
    <alternativeName>
        <fullName evidence="11">23S rRNA (adenine(2503)-C(2))-methyltransferase</fullName>
    </alternativeName>
    <alternativeName>
        <fullName evidence="11">23S rRNA m2A2503 methyltransferase</fullName>
    </alternativeName>
    <alternativeName>
        <fullName evidence="11">Ribosomal RNA large subunit methyltransferase N</fullName>
    </alternativeName>
    <alternativeName>
        <fullName evidence="11">tRNA (adenine(37)-C(2))-methyltransferase</fullName>
    </alternativeName>
    <alternativeName>
        <fullName evidence="11">tRNA m2A37 methyltransferase</fullName>
    </alternativeName>
</protein>
<comment type="subcellular location">
    <subcellularLocation>
        <location evidence="1 11">Cytoplasm</location>
    </subcellularLocation>
</comment>
<evidence type="ECO:0000256" key="8">
    <source>
        <dbReference type="ARBA" id="ARBA00022723"/>
    </source>
</evidence>
<dbReference type="InterPro" id="IPR013785">
    <property type="entry name" value="Aldolase_TIM"/>
</dbReference>
<dbReference type="AlphaFoldDB" id="A0A7C4QX53"/>
<dbReference type="InterPro" id="IPR007197">
    <property type="entry name" value="rSAM"/>
</dbReference>
<dbReference type="GO" id="GO:0046872">
    <property type="term" value="F:metal ion binding"/>
    <property type="evidence" value="ECO:0007669"/>
    <property type="project" value="UniProtKB-KW"/>
</dbReference>
<dbReference type="Gene3D" id="3.20.20.70">
    <property type="entry name" value="Aldolase class I"/>
    <property type="match status" value="1"/>
</dbReference>
<feature type="binding site" evidence="11">
    <location>
        <position position="213"/>
    </location>
    <ligand>
        <name>S-adenosyl-L-methionine</name>
        <dbReference type="ChEBI" id="CHEBI:59789"/>
    </ligand>
</feature>
<keyword evidence="5 11" id="KW-0489">Methyltransferase</keyword>
<keyword evidence="4 11" id="KW-0698">rRNA processing</keyword>
<evidence type="ECO:0000256" key="11">
    <source>
        <dbReference type="HAMAP-Rule" id="MF_01849"/>
    </source>
</evidence>
<dbReference type="GO" id="GO:0019843">
    <property type="term" value="F:rRNA binding"/>
    <property type="evidence" value="ECO:0007669"/>
    <property type="project" value="UniProtKB-UniRule"/>
</dbReference>
<evidence type="ECO:0000256" key="3">
    <source>
        <dbReference type="ARBA" id="ARBA00022490"/>
    </source>
</evidence>
<dbReference type="GO" id="GO:0070040">
    <property type="term" value="F:rRNA (adenine(2503)-C2-)-methyltransferase activity"/>
    <property type="evidence" value="ECO:0007669"/>
    <property type="project" value="UniProtKB-UniRule"/>
</dbReference>
<evidence type="ECO:0000256" key="10">
    <source>
        <dbReference type="ARBA" id="ARBA00023014"/>
    </source>
</evidence>
<dbReference type="GO" id="GO:0005737">
    <property type="term" value="C:cytoplasm"/>
    <property type="evidence" value="ECO:0007669"/>
    <property type="project" value="UniProtKB-SubCell"/>
</dbReference>
<comment type="caution">
    <text evidence="11">Lacks conserved residue(s) required for the propagation of feature annotation.</text>
</comment>
<dbReference type="Pfam" id="PF04055">
    <property type="entry name" value="Radical_SAM"/>
    <property type="match status" value="1"/>
</dbReference>
<feature type="binding site" evidence="11">
    <location>
        <begin position="236"/>
        <end position="238"/>
    </location>
    <ligand>
        <name>S-adenosyl-L-methionine</name>
        <dbReference type="ChEBI" id="CHEBI:59789"/>
    </ligand>
</feature>
<comment type="function">
    <text evidence="11">Specifically methylates position 2 of adenine 2503 in 23S rRNA and position 2 of adenine 37 in tRNAs.</text>
</comment>
<keyword evidence="8 11" id="KW-0479">Metal-binding</keyword>
<comment type="caution">
    <text evidence="13">The sequence shown here is derived from an EMBL/GenBank/DDBJ whole genome shotgun (WGS) entry which is preliminary data.</text>
</comment>